<dbReference type="EMBL" id="JSAQ01000001">
    <property type="protein sequence ID" value="KGO05591.1"/>
    <property type="molecule type" value="Genomic_DNA"/>
</dbReference>
<dbReference type="Pfam" id="PF00480">
    <property type="entry name" value="ROK"/>
    <property type="match status" value="1"/>
</dbReference>
<dbReference type="Gene3D" id="3.30.420.40">
    <property type="match status" value="2"/>
</dbReference>
<keyword evidence="1" id="KW-0418">Kinase</keyword>
<dbReference type="OrthoDB" id="9810372at2"/>
<organism evidence="1 2">
    <name type="scientific">Dokdonia donghaensis DSW-1</name>
    <dbReference type="NCBI Taxonomy" id="1300343"/>
    <lineage>
        <taxon>Bacteria</taxon>
        <taxon>Pseudomonadati</taxon>
        <taxon>Bacteroidota</taxon>
        <taxon>Flavobacteriia</taxon>
        <taxon>Flavobacteriales</taxon>
        <taxon>Flavobacteriaceae</taxon>
        <taxon>Dokdonia</taxon>
    </lineage>
</organism>
<proteinExistence type="predicted"/>
<comment type="caution">
    <text evidence="1">The sequence shown here is derived from an EMBL/GenBank/DDBJ whole genome shotgun (WGS) entry which is preliminary data.</text>
</comment>
<protein>
    <submittedName>
        <fullName evidence="1">Polyphosphate glucokinase</fullName>
    </submittedName>
</protein>
<dbReference type="Proteomes" id="UP000030140">
    <property type="component" value="Unassembled WGS sequence"/>
</dbReference>
<evidence type="ECO:0000313" key="1">
    <source>
        <dbReference type="EMBL" id="KGO05591.1"/>
    </source>
</evidence>
<evidence type="ECO:0000313" key="2">
    <source>
        <dbReference type="Proteomes" id="UP000030140"/>
    </source>
</evidence>
<keyword evidence="1" id="KW-0808">Transferase</keyword>
<dbReference type="PANTHER" id="PTHR18964">
    <property type="entry name" value="ROK (REPRESSOR, ORF, KINASE) FAMILY"/>
    <property type="match status" value="1"/>
</dbReference>
<dbReference type="AlphaFoldDB" id="A0A0A2GTF4"/>
<dbReference type="GO" id="GO:0016301">
    <property type="term" value="F:kinase activity"/>
    <property type="evidence" value="ECO:0007669"/>
    <property type="project" value="UniProtKB-KW"/>
</dbReference>
<dbReference type="InterPro" id="IPR000600">
    <property type="entry name" value="ROK"/>
</dbReference>
<dbReference type="PANTHER" id="PTHR18964:SF146">
    <property type="entry name" value="POLYPHOSPHATE GLUCOKINASE"/>
    <property type="match status" value="1"/>
</dbReference>
<dbReference type="KEGG" id="ddo:I597_2307"/>
<name>A0A0A2GTF4_9FLAO</name>
<dbReference type="RefSeq" id="WP_035324640.1">
    <property type="nucleotide sequence ID" value="NZ_CP015125.1"/>
</dbReference>
<dbReference type="SUPFAM" id="SSF53067">
    <property type="entry name" value="Actin-like ATPase domain"/>
    <property type="match status" value="1"/>
</dbReference>
<dbReference type="NCBIfam" id="NF045942">
    <property type="entry name" value="PolPhglucPhase"/>
    <property type="match status" value="1"/>
</dbReference>
<gene>
    <name evidence="1" type="ORF">NV36_01160</name>
</gene>
<sequence>MKILGIDIGGTGIKGVPVDLETEEYIGERFRIETPRPAKPKAVADCVQQLVNHFNWTGPIGIGFPTVIVDGKAMAYGNMHKSWMDVQIDELFSKKTGLPCSVINDADAASLAEVRYGAGKDLKGLVAVITVGTGIGSGLCYNGKLIPNFEFGRIPYKKKPIEKYAANSVRKEEKLTYKEWAERFNFFLKNVELICTPNHYIIGGGISKHMAEFERYLTTDIPIVAAKTKNHAGIIGAACGYLDKLER</sequence>
<reference evidence="1 2" key="1">
    <citation type="submission" date="2014-10" db="EMBL/GenBank/DDBJ databases">
        <title>Draft genome sequence of the proteorhodopsin-containing marine bacterium Dokdonia donghaensis.</title>
        <authorList>
            <person name="Gomez-Consarnau L."/>
            <person name="Gonzalez J.M."/>
            <person name="Riedel T."/>
            <person name="Jaenicke S."/>
            <person name="Wagner-Doebler I."/>
            <person name="Fuhrman J.A."/>
        </authorList>
    </citation>
    <scope>NUCLEOTIDE SEQUENCE [LARGE SCALE GENOMIC DNA]</scope>
    <source>
        <strain evidence="1 2">DSW-1</strain>
    </source>
</reference>
<dbReference type="PATRIC" id="fig|1300343.5.peg.2327"/>
<keyword evidence="2" id="KW-1185">Reference proteome</keyword>
<dbReference type="CDD" id="cd24058">
    <property type="entry name" value="ASKHA_NBD_ROK_PPGK"/>
    <property type="match status" value="1"/>
</dbReference>
<dbReference type="InterPro" id="IPR043129">
    <property type="entry name" value="ATPase_NBD"/>
</dbReference>
<accession>A0A0A2GTF4</accession>